<dbReference type="EMBL" id="JBHUMD010000027">
    <property type="protein sequence ID" value="MFD2603049.1"/>
    <property type="molecule type" value="Genomic_DNA"/>
</dbReference>
<accession>A0ABW5NVY3</accession>
<dbReference type="InterPro" id="IPR037066">
    <property type="entry name" value="Plug_dom_sf"/>
</dbReference>
<feature type="region of interest" description="Disordered" evidence="1">
    <location>
        <begin position="310"/>
        <end position="347"/>
    </location>
</feature>
<gene>
    <name evidence="3" type="ORF">ACFSR3_13360</name>
</gene>
<dbReference type="RefSeq" id="WP_379821638.1">
    <property type="nucleotide sequence ID" value="NZ_JBHUMD010000027.1"/>
</dbReference>
<dbReference type="Proteomes" id="UP001597480">
    <property type="component" value="Unassembled WGS sequence"/>
</dbReference>
<evidence type="ECO:0000313" key="3">
    <source>
        <dbReference type="EMBL" id="MFD2603049.1"/>
    </source>
</evidence>
<dbReference type="Gene3D" id="2.170.130.10">
    <property type="entry name" value="TonB-dependent receptor, plug domain"/>
    <property type="match status" value="1"/>
</dbReference>
<name>A0ABW5NVY3_9FLAO</name>
<feature type="region of interest" description="Disordered" evidence="1">
    <location>
        <begin position="437"/>
        <end position="459"/>
    </location>
</feature>
<comment type="caution">
    <text evidence="3">The sequence shown here is derived from an EMBL/GenBank/DDBJ whole genome shotgun (WGS) entry which is preliminary data.</text>
</comment>
<sequence>MKGKITDSQDFPLESATIYLSSVKDSSVIDYTISGKTGLWEIKTKKITSPVFLKVSYVGLQNYKEQFQSLEQDSDFGTIKLADQSTELNEVVIQSEVPPIRIKKDTLEFNAASFKVRPDANVETLLKQLPGVDIDADGKITVNGKEVNQILVNGKPFFDSNGQIAIKNLPAEIIEKVQVSDTKTKKEELAGQKASGDNSSINLTIKKDKNKGFFGKVMGGYGTDDRYESNLIVNYFKNKMKVSLLAASNNINSSGFTFNEVFDSMGSGRNASGLLNTGSGKGITRTDLVGFNYADEWFKGFDSGLSYNYTGTNTENNNRTTSTNYLPVSKDEDNPDTEIDKSYTTQSVSKTENERYSNIFNSDFKYKIDSTSTLHFAPRFNVTNSRSNSESQRFSDRIADGKRMNESNSFSNSETNSNSFSNQFTYNKQFTSRKGRGISAEFGNSNTKNDDKSLNHSSTLKYRYPGTETIVETDDRNQIINTNSYSDSYNALLEYTEPITDSLELNLSTEYNFTRSVDDRNTYDYDTDTGNYSTYNDALSNYLTSTTSTFSPRAGVRFDLGKLFVNAGAGTNVASFNNYASYMGQNYRLNKDYLLPLADMNLRYSFTKSKSMNFNYNYSVSFPQSSQILPVTDLSNPLNTTVGNPDLNPNKSHRLRAGYRNFNMVSKSGFNLWLSSTFYESQVSQYTITDNSGKNTTTYKNISGTMSSSLSVNWNKTIKSDAHTYRLSLSGSTGYSIDKGFLNEQLYDSKSIRLSPSVNFNYEYGELLVINPSYTYTYNEYNYTNYRISSSSNYVHRLNLQTTSYWPKHVVFGNDFGYTYNSNIANGYKKDFYLWNTSIGYNFLNDDLLFKVKVYDVLNQNLGTSRTIGPTSIVDQENTVLKRYVMFSLTYKLEKFGGIKGNNVPRGRRFEMRRMD</sequence>
<organism evidence="3 4">
    <name type="scientific">Flavobacterium suzhouense</name>
    <dbReference type="NCBI Taxonomy" id="1529638"/>
    <lineage>
        <taxon>Bacteria</taxon>
        <taxon>Pseudomonadati</taxon>
        <taxon>Bacteroidota</taxon>
        <taxon>Flavobacteriia</taxon>
        <taxon>Flavobacteriales</taxon>
        <taxon>Flavobacteriaceae</taxon>
        <taxon>Flavobacterium</taxon>
    </lineage>
</organism>
<evidence type="ECO:0000256" key="1">
    <source>
        <dbReference type="SAM" id="MobiDB-lite"/>
    </source>
</evidence>
<reference evidence="4" key="1">
    <citation type="journal article" date="2019" name="Int. J. Syst. Evol. Microbiol.">
        <title>The Global Catalogue of Microorganisms (GCM) 10K type strain sequencing project: providing services to taxonomists for standard genome sequencing and annotation.</title>
        <authorList>
            <consortium name="The Broad Institute Genomics Platform"/>
            <consortium name="The Broad Institute Genome Sequencing Center for Infectious Disease"/>
            <person name="Wu L."/>
            <person name="Ma J."/>
        </authorList>
    </citation>
    <scope>NUCLEOTIDE SEQUENCE [LARGE SCALE GENOMIC DNA]</scope>
    <source>
        <strain evidence="4">KCTC 42107</strain>
    </source>
</reference>
<feature type="region of interest" description="Disordered" evidence="1">
    <location>
        <begin position="383"/>
        <end position="422"/>
    </location>
</feature>
<feature type="compositionally biased region" description="Polar residues" evidence="1">
    <location>
        <begin position="383"/>
        <end position="392"/>
    </location>
</feature>
<evidence type="ECO:0000259" key="2">
    <source>
        <dbReference type="Pfam" id="PF14905"/>
    </source>
</evidence>
<evidence type="ECO:0000313" key="4">
    <source>
        <dbReference type="Proteomes" id="UP001597480"/>
    </source>
</evidence>
<dbReference type="SUPFAM" id="SSF56935">
    <property type="entry name" value="Porins"/>
    <property type="match status" value="1"/>
</dbReference>
<dbReference type="InterPro" id="IPR041700">
    <property type="entry name" value="OMP_b-brl_3"/>
</dbReference>
<protein>
    <submittedName>
        <fullName evidence="3">Outer membrane beta-barrel protein</fullName>
    </submittedName>
</protein>
<feature type="domain" description="Outer membrane protein beta-barrel" evidence="2">
    <location>
        <begin position="433"/>
        <end position="760"/>
    </location>
</feature>
<feature type="compositionally biased region" description="Low complexity" evidence="1">
    <location>
        <begin position="406"/>
        <end position="422"/>
    </location>
</feature>
<proteinExistence type="predicted"/>
<feature type="compositionally biased region" description="Basic and acidic residues" evidence="1">
    <location>
        <begin position="393"/>
        <end position="405"/>
    </location>
</feature>
<keyword evidence="4" id="KW-1185">Reference proteome</keyword>
<feature type="compositionally biased region" description="Low complexity" evidence="1">
    <location>
        <begin position="310"/>
        <end position="325"/>
    </location>
</feature>
<dbReference type="Pfam" id="PF14905">
    <property type="entry name" value="OMP_b-brl_3"/>
    <property type="match status" value="1"/>
</dbReference>